<dbReference type="Proteomes" id="UP000054018">
    <property type="component" value="Unassembled WGS sequence"/>
</dbReference>
<gene>
    <name evidence="2" type="ORF">PISMIDRAFT_122128</name>
</gene>
<proteinExistence type="predicted"/>
<accession>A0A0C9YN97</accession>
<dbReference type="OrthoDB" id="3199698at2759"/>
<name>A0A0C9YN97_9AGAM</name>
<reference evidence="2 3" key="1">
    <citation type="submission" date="2014-04" db="EMBL/GenBank/DDBJ databases">
        <authorList>
            <consortium name="DOE Joint Genome Institute"/>
            <person name="Kuo A."/>
            <person name="Kohler A."/>
            <person name="Costa M.D."/>
            <person name="Nagy L.G."/>
            <person name="Floudas D."/>
            <person name="Copeland A."/>
            <person name="Barry K.W."/>
            <person name="Cichocki N."/>
            <person name="Veneault-Fourrey C."/>
            <person name="LaButti K."/>
            <person name="Lindquist E.A."/>
            <person name="Lipzen A."/>
            <person name="Lundell T."/>
            <person name="Morin E."/>
            <person name="Murat C."/>
            <person name="Sun H."/>
            <person name="Tunlid A."/>
            <person name="Henrissat B."/>
            <person name="Grigoriev I.V."/>
            <person name="Hibbett D.S."/>
            <person name="Martin F."/>
            <person name="Nordberg H.P."/>
            <person name="Cantor M.N."/>
            <person name="Hua S.X."/>
        </authorList>
    </citation>
    <scope>NUCLEOTIDE SEQUENCE [LARGE SCALE GENOMIC DNA]</scope>
    <source>
        <strain evidence="2 3">441</strain>
    </source>
</reference>
<evidence type="ECO:0000256" key="1">
    <source>
        <dbReference type="SAM" id="MobiDB-lite"/>
    </source>
</evidence>
<reference evidence="3" key="2">
    <citation type="submission" date="2015-01" db="EMBL/GenBank/DDBJ databases">
        <title>Evolutionary Origins and Diversification of the Mycorrhizal Mutualists.</title>
        <authorList>
            <consortium name="DOE Joint Genome Institute"/>
            <consortium name="Mycorrhizal Genomics Consortium"/>
            <person name="Kohler A."/>
            <person name="Kuo A."/>
            <person name="Nagy L.G."/>
            <person name="Floudas D."/>
            <person name="Copeland A."/>
            <person name="Barry K.W."/>
            <person name="Cichocki N."/>
            <person name="Veneault-Fourrey C."/>
            <person name="LaButti K."/>
            <person name="Lindquist E.A."/>
            <person name="Lipzen A."/>
            <person name="Lundell T."/>
            <person name="Morin E."/>
            <person name="Murat C."/>
            <person name="Riley R."/>
            <person name="Ohm R."/>
            <person name="Sun H."/>
            <person name="Tunlid A."/>
            <person name="Henrissat B."/>
            <person name="Grigoriev I.V."/>
            <person name="Hibbett D.S."/>
            <person name="Martin F."/>
        </authorList>
    </citation>
    <scope>NUCLEOTIDE SEQUENCE [LARGE SCALE GENOMIC DNA]</scope>
    <source>
        <strain evidence="3">441</strain>
    </source>
</reference>
<dbReference type="STRING" id="765257.A0A0C9YN97"/>
<evidence type="ECO:0000313" key="3">
    <source>
        <dbReference type="Proteomes" id="UP000054018"/>
    </source>
</evidence>
<organism evidence="2 3">
    <name type="scientific">Pisolithus microcarpus 441</name>
    <dbReference type="NCBI Taxonomy" id="765257"/>
    <lineage>
        <taxon>Eukaryota</taxon>
        <taxon>Fungi</taxon>
        <taxon>Dikarya</taxon>
        <taxon>Basidiomycota</taxon>
        <taxon>Agaricomycotina</taxon>
        <taxon>Agaricomycetes</taxon>
        <taxon>Agaricomycetidae</taxon>
        <taxon>Boletales</taxon>
        <taxon>Sclerodermatineae</taxon>
        <taxon>Pisolithaceae</taxon>
        <taxon>Pisolithus</taxon>
    </lineage>
</organism>
<sequence>PCNANGDFLPNGTQPEPHQPKPPDDWSPYNSRLEFELADFIYTHNQMSAANLNILLELWAASLVEAGASPIFSSYKEMYRTIDKTEVGDVEWQSFTVKYTGGVEGDPMPWMHDEYDIWFRDPHKVVQNMLANPEFSKEMDYRPFCEYDTKCSTRR</sequence>
<dbReference type="InterPro" id="IPR041078">
    <property type="entry name" value="Plavaka"/>
</dbReference>
<keyword evidence="3" id="KW-1185">Reference proteome</keyword>
<dbReference type="Pfam" id="PF18759">
    <property type="entry name" value="Plavaka"/>
    <property type="match status" value="1"/>
</dbReference>
<dbReference type="AlphaFoldDB" id="A0A0C9YN97"/>
<feature type="non-terminal residue" evidence="2">
    <location>
        <position position="1"/>
    </location>
</feature>
<dbReference type="EMBL" id="KN834161">
    <property type="protein sequence ID" value="KIK11762.1"/>
    <property type="molecule type" value="Genomic_DNA"/>
</dbReference>
<protein>
    <submittedName>
        <fullName evidence="2">Unplaced genomic scaffold scaffold_477, whole genome shotgun sequence</fullName>
    </submittedName>
</protein>
<evidence type="ECO:0000313" key="2">
    <source>
        <dbReference type="EMBL" id="KIK11762.1"/>
    </source>
</evidence>
<dbReference type="HOGENOM" id="CLU_006344_7_3_1"/>
<feature type="region of interest" description="Disordered" evidence="1">
    <location>
        <begin position="1"/>
        <end position="28"/>
    </location>
</feature>